<gene>
    <name evidence="2" type="ORF">ICL16_29130</name>
</gene>
<dbReference type="Pfam" id="PF09601">
    <property type="entry name" value="DUF2459"/>
    <property type="match status" value="1"/>
</dbReference>
<dbReference type="EMBL" id="JACXAE010000086">
    <property type="protein sequence ID" value="MBD2776013.1"/>
    <property type="molecule type" value="Genomic_DNA"/>
</dbReference>
<evidence type="ECO:0000313" key="3">
    <source>
        <dbReference type="Proteomes" id="UP000629098"/>
    </source>
</evidence>
<reference evidence="2" key="1">
    <citation type="submission" date="2020-09" db="EMBL/GenBank/DDBJ databases">
        <title>Iningainema tapete sp. nov. (Scytonemataceae, Cyanobacteria) from greenhouses in central Florida (USA) produces two types of nodularin with biosynthetic potential for microcystin-LR and anabaenopeptins.</title>
        <authorList>
            <person name="Berthold D.E."/>
            <person name="Lefler F.W."/>
            <person name="Huang I.-S."/>
            <person name="Abdulla H."/>
            <person name="Zimba P.V."/>
            <person name="Laughinghouse H.D. IV."/>
        </authorList>
    </citation>
    <scope>NUCLEOTIDE SEQUENCE</scope>
    <source>
        <strain evidence="2">BLCCT55</strain>
    </source>
</reference>
<dbReference type="Proteomes" id="UP000629098">
    <property type="component" value="Unassembled WGS sequence"/>
</dbReference>
<organism evidence="2 3">
    <name type="scientific">Iningainema tapete BLCC-T55</name>
    <dbReference type="NCBI Taxonomy" id="2748662"/>
    <lineage>
        <taxon>Bacteria</taxon>
        <taxon>Bacillati</taxon>
        <taxon>Cyanobacteriota</taxon>
        <taxon>Cyanophyceae</taxon>
        <taxon>Nostocales</taxon>
        <taxon>Scytonemataceae</taxon>
        <taxon>Iningainema tapete</taxon>
    </lineage>
</organism>
<feature type="transmembrane region" description="Helical" evidence="1">
    <location>
        <begin position="30"/>
        <end position="51"/>
    </location>
</feature>
<keyword evidence="1" id="KW-1133">Transmembrane helix</keyword>
<dbReference type="NCBIfam" id="TIGR02117">
    <property type="entry name" value="chp_urease_rgn"/>
    <property type="match status" value="1"/>
</dbReference>
<comment type="caution">
    <text evidence="2">The sequence shown here is derived from an EMBL/GenBank/DDBJ whole genome shotgun (WGS) entry which is preliminary data.</text>
</comment>
<dbReference type="InterPro" id="IPR011727">
    <property type="entry name" value="CHP02117"/>
</dbReference>
<dbReference type="AlphaFoldDB" id="A0A8J7BZJ2"/>
<name>A0A8J7BZJ2_9CYAN</name>
<accession>A0A8J7BZJ2</accession>
<evidence type="ECO:0000313" key="2">
    <source>
        <dbReference type="EMBL" id="MBD2776013.1"/>
    </source>
</evidence>
<proteinExistence type="predicted"/>
<keyword evidence="1" id="KW-0472">Membrane</keyword>
<dbReference type="RefSeq" id="WP_190835068.1">
    <property type="nucleotide sequence ID" value="NZ_CAWPPI010000086.1"/>
</dbReference>
<evidence type="ECO:0000256" key="1">
    <source>
        <dbReference type="SAM" id="Phobius"/>
    </source>
</evidence>
<protein>
    <submittedName>
        <fullName evidence="2">TIGR02117 family protein</fullName>
    </submittedName>
</protein>
<keyword evidence="3" id="KW-1185">Reference proteome</keyword>
<keyword evidence="1" id="KW-0812">Transmembrane</keyword>
<sequence>MGSTLIYYQTVLFVKIFTYNKVFSRTLYFFYRYFFAAILACLVLAAIGALLPRKWSQESKRDCNLKICVANTGIHTNIIVPTKNQVFDWHGYLTIKKIGVDNVKDYNYLSFGWGDRDFYLSTPTLADLQLSTTLKALFLPTPSVIYIKGYQLIPDDLEVKCVNISNKNYLKLINYIQTSFQVDAKGRQIRIANGHTENAGFYTAIGSYSILRNCNSWTAEGLREADINTPVWDGFSYPIMWQLRSGCE</sequence>